<protein>
    <submittedName>
        <fullName evidence="2">Uncharacterized protein</fullName>
    </submittedName>
</protein>
<feature type="region of interest" description="Disordered" evidence="1">
    <location>
        <begin position="1"/>
        <end position="20"/>
    </location>
</feature>
<accession>A0A0A9AU89</accession>
<dbReference type="EMBL" id="GBRH01242576">
    <property type="protein sequence ID" value="JAD55319.1"/>
    <property type="molecule type" value="Transcribed_RNA"/>
</dbReference>
<reference evidence="2" key="2">
    <citation type="journal article" date="2015" name="Data Brief">
        <title>Shoot transcriptome of the giant reed, Arundo donax.</title>
        <authorList>
            <person name="Barrero R.A."/>
            <person name="Guerrero F.D."/>
            <person name="Moolhuijzen P."/>
            <person name="Goolsby J.A."/>
            <person name="Tidwell J."/>
            <person name="Bellgard S.E."/>
            <person name="Bellgard M.I."/>
        </authorList>
    </citation>
    <scope>NUCLEOTIDE SEQUENCE</scope>
    <source>
        <tissue evidence="2">Shoot tissue taken approximately 20 cm above the soil surface</tissue>
    </source>
</reference>
<evidence type="ECO:0000313" key="2">
    <source>
        <dbReference type="EMBL" id="JAD55319.1"/>
    </source>
</evidence>
<evidence type="ECO:0000256" key="1">
    <source>
        <dbReference type="SAM" id="MobiDB-lite"/>
    </source>
</evidence>
<sequence>MQNAVTPELVNDSETDGWAS</sequence>
<reference evidence="2" key="1">
    <citation type="submission" date="2014-09" db="EMBL/GenBank/DDBJ databases">
        <authorList>
            <person name="Magalhaes I.L.F."/>
            <person name="Oliveira U."/>
            <person name="Santos F.R."/>
            <person name="Vidigal T.H.D.A."/>
            <person name="Brescovit A.D."/>
            <person name="Santos A.J."/>
        </authorList>
    </citation>
    <scope>NUCLEOTIDE SEQUENCE</scope>
    <source>
        <tissue evidence="2">Shoot tissue taken approximately 20 cm above the soil surface</tissue>
    </source>
</reference>
<name>A0A0A9AU89_ARUDO</name>
<dbReference type="AlphaFoldDB" id="A0A0A9AU89"/>
<proteinExistence type="predicted"/>
<organism evidence="2">
    <name type="scientific">Arundo donax</name>
    <name type="common">Giant reed</name>
    <name type="synonym">Donax arundinaceus</name>
    <dbReference type="NCBI Taxonomy" id="35708"/>
    <lineage>
        <taxon>Eukaryota</taxon>
        <taxon>Viridiplantae</taxon>
        <taxon>Streptophyta</taxon>
        <taxon>Embryophyta</taxon>
        <taxon>Tracheophyta</taxon>
        <taxon>Spermatophyta</taxon>
        <taxon>Magnoliopsida</taxon>
        <taxon>Liliopsida</taxon>
        <taxon>Poales</taxon>
        <taxon>Poaceae</taxon>
        <taxon>PACMAD clade</taxon>
        <taxon>Arundinoideae</taxon>
        <taxon>Arundineae</taxon>
        <taxon>Arundo</taxon>
    </lineage>
</organism>
<feature type="compositionally biased region" description="Acidic residues" evidence="1">
    <location>
        <begin position="11"/>
        <end position="20"/>
    </location>
</feature>